<accession>A0ABR7MHY1</accession>
<dbReference type="PANTHER" id="PTHR22604:SF105">
    <property type="entry name" value="TRANS-1,2-DIHYDROBENZENE-1,2-DIOL DEHYDROGENASE"/>
    <property type="match status" value="1"/>
</dbReference>
<dbReference type="InterPro" id="IPR000683">
    <property type="entry name" value="Gfo/Idh/MocA-like_OxRdtase_N"/>
</dbReference>
<dbReference type="EMBL" id="JACSCY010000003">
    <property type="protein sequence ID" value="MBC6610360.1"/>
    <property type="molecule type" value="Genomic_DNA"/>
</dbReference>
<organism evidence="5 6">
    <name type="scientific">Hymenobacter citatus</name>
    <dbReference type="NCBI Taxonomy" id="2763506"/>
    <lineage>
        <taxon>Bacteria</taxon>
        <taxon>Pseudomonadati</taxon>
        <taxon>Bacteroidota</taxon>
        <taxon>Cytophagia</taxon>
        <taxon>Cytophagales</taxon>
        <taxon>Hymenobacteraceae</taxon>
        <taxon>Hymenobacter</taxon>
    </lineage>
</organism>
<feature type="domain" description="GFO/IDH/MocA-like oxidoreductase" evidence="4">
    <location>
        <begin position="133"/>
        <end position="246"/>
    </location>
</feature>
<evidence type="ECO:0000259" key="3">
    <source>
        <dbReference type="Pfam" id="PF01408"/>
    </source>
</evidence>
<evidence type="ECO:0000256" key="2">
    <source>
        <dbReference type="ARBA" id="ARBA00023002"/>
    </source>
</evidence>
<gene>
    <name evidence="5" type="ORF">H8B15_05480</name>
</gene>
<dbReference type="Gene3D" id="3.30.360.10">
    <property type="entry name" value="Dihydrodipicolinate Reductase, domain 2"/>
    <property type="match status" value="1"/>
</dbReference>
<dbReference type="Pfam" id="PF22725">
    <property type="entry name" value="GFO_IDH_MocA_C3"/>
    <property type="match status" value="1"/>
</dbReference>
<evidence type="ECO:0000259" key="4">
    <source>
        <dbReference type="Pfam" id="PF22725"/>
    </source>
</evidence>
<comment type="caution">
    <text evidence="5">The sequence shown here is derived from an EMBL/GenBank/DDBJ whole genome shotgun (WGS) entry which is preliminary data.</text>
</comment>
<dbReference type="RefSeq" id="WP_187318664.1">
    <property type="nucleotide sequence ID" value="NZ_JACSCY010000003.1"/>
</dbReference>
<evidence type="ECO:0000256" key="1">
    <source>
        <dbReference type="ARBA" id="ARBA00010928"/>
    </source>
</evidence>
<reference evidence="5 6" key="1">
    <citation type="submission" date="2020-08" db="EMBL/GenBank/DDBJ databases">
        <title>Hymenobacter sp.</title>
        <authorList>
            <person name="Kim M.K."/>
        </authorList>
    </citation>
    <scope>NUCLEOTIDE SEQUENCE [LARGE SCALE GENOMIC DNA]</scope>
    <source>
        <strain evidence="5 6">BT507</strain>
    </source>
</reference>
<evidence type="ECO:0000313" key="5">
    <source>
        <dbReference type="EMBL" id="MBC6610360.1"/>
    </source>
</evidence>
<protein>
    <submittedName>
        <fullName evidence="5">Gfo/Idh/MocA family oxidoreductase</fullName>
    </submittedName>
</protein>
<dbReference type="Gene3D" id="3.40.50.720">
    <property type="entry name" value="NAD(P)-binding Rossmann-like Domain"/>
    <property type="match status" value="1"/>
</dbReference>
<dbReference type="Proteomes" id="UP000622017">
    <property type="component" value="Unassembled WGS sequence"/>
</dbReference>
<sequence>MKTFNWGIIGPGKIAHKFAQDVALVPGARLHAVASRTLEKAQQFAAQYGAPHAFGSYEELVQLPDLDAVYVATPHSEHHAHTLLCLRAGVAVLCEKAFARNAAEVAEMVAVAREKQVFLMEALWTRFMPATHKALALVEAGTIGRPVHMVADFGFAADYNPTSRLFDPGLAGGSLLDIGIYPVFFSKFFLGEPTQVKAVGILTETGVDLTCSMALAYPGGATSSLYSTLAATTDTTCTLYGTEGKLHLHHKFHHAQRITLHRTGEEPQDFHFEEPGYGYHYEAQHVQECLAQGLTESPLLPLVFSEKLIGTLDDIRQQLGVHYPGE</sequence>
<dbReference type="InterPro" id="IPR055170">
    <property type="entry name" value="GFO_IDH_MocA-like_dom"/>
</dbReference>
<dbReference type="InterPro" id="IPR050984">
    <property type="entry name" value="Gfo/Idh/MocA_domain"/>
</dbReference>
<comment type="similarity">
    <text evidence="1">Belongs to the Gfo/Idh/MocA family.</text>
</comment>
<dbReference type="SUPFAM" id="SSF51735">
    <property type="entry name" value="NAD(P)-binding Rossmann-fold domains"/>
    <property type="match status" value="1"/>
</dbReference>
<proteinExistence type="inferred from homology"/>
<dbReference type="PANTHER" id="PTHR22604">
    <property type="entry name" value="OXIDOREDUCTASES"/>
    <property type="match status" value="1"/>
</dbReference>
<dbReference type="Pfam" id="PF01408">
    <property type="entry name" value="GFO_IDH_MocA"/>
    <property type="match status" value="1"/>
</dbReference>
<name>A0ABR7MHY1_9BACT</name>
<keyword evidence="6" id="KW-1185">Reference proteome</keyword>
<keyword evidence="2" id="KW-0560">Oxidoreductase</keyword>
<feature type="domain" description="Gfo/Idh/MocA-like oxidoreductase N-terminal" evidence="3">
    <location>
        <begin position="4"/>
        <end position="121"/>
    </location>
</feature>
<evidence type="ECO:0000313" key="6">
    <source>
        <dbReference type="Proteomes" id="UP000622017"/>
    </source>
</evidence>
<dbReference type="SUPFAM" id="SSF55347">
    <property type="entry name" value="Glyceraldehyde-3-phosphate dehydrogenase-like, C-terminal domain"/>
    <property type="match status" value="1"/>
</dbReference>
<dbReference type="InterPro" id="IPR036291">
    <property type="entry name" value="NAD(P)-bd_dom_sf"/>
</dbReference>